<gene>
    <name evidence="2" type="ORF">HNR13_001166</name>
</gene>
<dbReference type="EMBL" id="JACCFL010000001">
    <property type="protein sequence ID" value="NYJ22879.1"/>
    <property type="molecule type" value="Genomic_DNA"/>
</dbReference>
<dbReference type="Pfam" id="PF01047">
    <property type="entry name" value="MarR"/>
    <property type="match status" value="1"/>
</dbReference>
<organism evidence="2 3">
    <name type="scientific">Leifsonia shinshuensis</name>
    <dbReference type="NCBI Taxonomy" id="150026"/>
    <lineage>
        <taxon>Bacteria</taxon>
        <taxon>Bacillati</taxon>
        <taxon>Actinomycetota</taxon>
        <taxon>Actinomycetes</taxon>
        <taxon>Micrococcales</taxon>
        <taxon>Microbacteriaceae</taxon>
        <taxon>Leifsonia</taxon>
    </lineage>
</organism>
<sequence length="164" mass="17611">MDSSEPRRAELIARLTDLGAQSASLTALFQQRAAASYGLGVSDMKALDLLVRNGPQTAGQLGAALNLTSGAVTGIADRLIARGFAGRENDPADRRRVLISADYAALQSGPNVYQSIGEAFQRLHESLTTEQLAFLARYQEESIALTQRAVDDLAAAQDQRAQHR</sequence>
<dbReference type="InterPro" id="IPR036390">
    <property type="entry name" value="WH_DNA-bd_sf"/>
</dbReference>
<dbReference type="SUPFAM" id="SSF46785">
    <property type="entry name" value="Winged helix' DNA-binding domain"/>
    <property type="match status" value="1"/>
</dbReference>
<protein>
    <recommendedName>
        <fullName evidence="1">HTH marR-type domain-containing protein</fullName>
    </recommendedName>
</protein>
<dbReference type="InterPro" id="IPR039422">
    <property type="entry name" value="MarR/SlyA-like"/>
</dbReference>
<dbReference type="GO" id="GO:0006950">
    <property type="term" value="P:response to stress"/>
    <property type="evidence" value="ECO:0007669"/>
    <property type="project" value="TreeGrafter"/>
</dbReference>
<comment type="caution">
    <text evidence="2">The sequence shown here is derived from an EMBL/GenBank/DDBJ whole genome shotgun (WGS) entry which is preliminary data.</text>
</comment>
<proteinExistence type="predicted"/>
<evidence type="ECO:0000259" key="1">
    <source>
        <dbReference type="PROSITE" id="PS50995"/>
    </source>
</evidence>
<dbReference type="SMART" id="SM00347">
    <property type="entry name" value="HTH_MARR"/>
    <property type="match status" value="1"/>
</dbReference>
<dbReference type="PANTHER" id="PTHR33164:SF106">
    <property type="entry name" value="TRANSCRIPTIONAL REGULATORY PROTEIN"/>
    <property type="match status" value="1"/>
</dbReference>
<evidence type="ECO:0000313" key="2">
    <source>
        <dbReference type="EMBL" id="NYJ22879.1"/>
    </source>
</evidence>
<dbReference type="RefSeq" id="WP_218881178.1">
    <property type="nucleotide sequence ID" value="NZ_BAABEH010000001.1"/>
</dbReference>
<dbReference type="InterPro" id="IPR036388">
    <property type="entry name" value="WH-like_DNA-bd_sf"/>
</dbReference>
<evidence type="ECO:0000313" key="3">
    <source>
        <dbReference type="Proteomes" id="UP000578352"/>
    </source>
</evidence>
<dbReference type="InterPro" id="IPR000835">
    <property type="entry name" value="HTH_MarR-typ"/>
</dbReference>
<dbReference type="GO" id="GO:0003700">
    <property type="term" value="F:DNA-binding transcription factor activity"/>
    <property type="evidence" value="ECO:0007669"/>
    <property type="project" value="InterPro"/>
</dbReference>
<reference evidence="2 3" key="1">
    <citation type="submission" date="2020-07" db="EMBL/GenBank/DDBJ databases">
        <title>Sequencing the genomes of 1000 actinobacteria strains.</title>
        <authorList>
            <person name="Klenk H.-P."/>
        </authorList>
    </citation>
    <scope>NUCLEOTIDE SEQUENCE [LARGE SCALE GENOMIC DNA]</scope>
    <source>
        <strain evidence="2 3">DSM 15165</strain>
    </source>
</reference>
<accession>A0A853CRD4</accession>
<name>A0A853CRD4_9MICO</name>
<dbReference type="AlphaFoldDB" id="A0A853CRD4"/>
<feature type="domain" description="HTH marR-type" evidence="1">
    <location>
        <begin position="8"/>
        <end position="144"/>
    </location>
</feature>
<dbReference type="PANTHER" id="PTHR33164">
    <property type="entry name" value="TRANSCRIPTIONAL REGULATOR, MARR FAMILY"/>
    <property type="match status" value="1"/>
</dbReference>
<dbReference type="PROSITE" id="PS50995">
    <property type="entry name" value="HTH_MARR_2"/>
    <property type="match status" value="1"/>
</dbReference>
<dbReference type="Gene3D" id="1.10.10.10">
    <property type="entry name" value="Winged helix-like DNA-binding domain superfamily/Winged helix DNA-binding domain"/>
    <property type="match status" value="1"/>
</dbReference>
<dbReference type="Proteomes" id="UP000578352">
    <property type="component" value="Unassembled WGS sequence"/>
</dbReference>